<reference evidence="3" key="1">
    <citation type="submission" date="2017-10" db="EMBL/GenBank/DDBJ databases">
        <title>Rapid genome shrinkage in a self-fertile nematode reveals novel sperm competition proteins.</title>
        <authorList>
            <person name="Yin D."/>
            <person name="Schwarz E.M."/>
            <person name="Thomas C.G."/>
            <person name="Felde R.L."/>
            <person name="Korf I.F."/>
            <person name="Cutter A.D."/>
            <person name="Schartner C.M."/>
            <person name="Ralston E.J."/>
            <person name="Meyer B.J."/>
            <person name="Haag E.S."/>
        </authorList>
    </citation>
    <scope>NUCLEOTIDE SEQUENCE [LARGE SCALE GENOMIC DNA]</scope>
    <source>
        <strain evidence="3">JU1422</strain>
    </source>
</reference>
<sequence length="234" mass="26607">MRKILAICLSLATHLHAGSTNNATYFSTSTDSSLDSSISFLEATAPSSAFDMDEQLAKIADICLTLREHEQLTGDILRHGMARIFNANLVNEAQAVIGLEELRAVLGFAPPGNWTNYKEPSREEIAAALTIEEYYELREPRSKMRSLNSTLFFEKNFPPAIAFLDMRMPAIRAIYRLKFEEIRRHHGPKGIADRKEIDRMLEDFRTTSLRIDRAFQQIFLRNSLCLLAKGMLHN</sequence>
<dbReference type="AlphaFoldDB" id="A0A2G5VUZ8"/>
<dbReference type="EMBL" id="PDUG01000001">
    <property type="protein sequence ID" value="PIC55477.1"/>
    <property type="molecule type" value="Genomic_DNA"/>
</dbReference>
<gene>
    <name evidence="2" type="primary">Cnig_chr_I.g74</name>
    <name evidence="2" type="ORF">B9Z55_000074</name>
</gene>
<feature type="signal peptide" evidence="1">
    <location>
        <begin position="1"/>
        <end position="17"/>
    </location>
</feature>
<evidence type="ECO:0000313" key="2">
    <source>
        <dbReference type="EMBL" id="PIC55477.1"/>
    </source>
</evidence>
<feature type="chain" id="PRO_5013727771" evidence="1">
    <location>
        <begin position="18"/>
        <end position="234"/>
    </location>
</feature>
<evidence type="ECO:0000256" key="1">
    <source>
        <dbReference type="SAM" id="SignalP"/>
    </source>
</evidence>
<evidence type="ECO:0000313" key="3">
    <source>
        <dbReference type="Proteomes" id="UP000230233"/>
    </source>
</evidence>
<dbReference type="Proteomes" id="UP000230233">
    <property type="component" value="Chromosome I"/>
</dbReference>
<dbReference type="STRING" id="1611254.A0A2G5VUZ8"/>
<accession>A0A2G5VUZ8</accession>
<keyword evidence="1" id="KW-0732">Signal</keyword>
<organism evidence="2 3">
    <name type="scientific">Caenorhabditis nigoni</name>
    <dbReference type="NCBI Taxonomy" id="1611254"/>
    <lineage>
        <taxon>Eukaryota</taxon>
        <taxon>Metazoa</taxon>
        <taxon>Ecdysozoa</taxon>
        <taxon>Nematoda</taxon>
        <taxon>Chromadorea</taxon>
        <taxon>Rhabditida</taxon>
        <taxon>Rhabditina</taxon>
        <taxon>Rhabditomorpha</taxon>
        <taxon>Rhabditoidea</taxon>
        <taxon>Rhabditidae</taxon>
        <taxon>Peloderinae</taxon>
        <taxon>Caenorhabditis</taxon>
    </lineage>
</organism>
<comment type="caution">
    <text evidence="2">The sequence shown here is derived from an EMBL/GenBank/DDBJ whole genome shotgun (WGS) entry which is preliminary data.</text>
</comment>
<name>A0A2G5VUZ8_9PELO</name>
<keyword evidence="3" id="KW-1185">Reference proteome</keyword>
<protein>
    <submittedName>
        <fullName evidence="2">Uncharacterized protein</fullName>
    </submittedName>
</protein>
<dbReference type="OrthoDB" id="5857052at2759"/>
<proteinExistence type="predicted"/>